<sequence>MTVWVCKYARKWTPISLTANLTYAKLIPLVLGSSAEPLDHDGRFDLNDDLRDPFGGLTSPTTKLSASLSASTASSSGHSTKSSSSRKYVKLTTESFRLRR</sequence>
<protein>
    <submittedName>
        <fullName evidence="2">Unnamed protein product</fullName>
    </submittedName>
</protein>
<evidence type="ECO:0000313" key="3">
    <source>
        <dbReference type="Proteomes" id="UP001165205"/>
    </source>
</evidence>
<evidence type="ECO:0000313" key="2">
    <source>
        <dbReference type="EMBL" id="GMG38292.1"/>
    </source>
</evidence>
<reference evidence="2" key="1">
    <citation type="submission" date="2023-04" db="EMBL/GenBank/DDBJ databases">
        <title>Aspergillus oryzae NBRC 4228.</title>
        <authorList>
            <person name="Ichikawa N."/>
            <person name="Sato H."/>
            <person name="Tonouchi N."/>
        </authorList>
    </citation>
    <scope>NUCLEOTIDE SEQUENCE</scope>
    <source>
        <strain evidence="2">NBRC 4228</strain>
    </source>
</reference>
<feature type="region of interest" description="Disordered" evidence="1">
    <location>
        <begin position="68"/>
        <end position="100"/>
    </location>
</feature>
<gene>
    <name evidence="2" type="ORF">Aory04_001301900</name>
</gene>
<accession>A0AAN4Z1K7</accession>
<evidence type="ECO:0000256" key="1">
    <source>
        <dbReference type="SAM" id="MobiDB-lite"/>
    </source>
</evidence>
<dbReference type="AlphaFoldDB" id="A0AAN4Z1K7"/>
<feature type="compositionally biased region" description="Low complexity" evidence="1">
    <location>
        <begin position="68"/>
        <end position="86"/>
    </location>
</feature>
<comment type="caution">
    <text evidence="2">The sequence shown here is derived from an EMBL/GenBank/DDBJ whole genome shotgun (WGS) entry which is preliminary data.</text>
</comment>
<dbReference type="Proteomes" id="UP001165205">
    <property type="component" value="Unassembled WGS sequence"/>
</dbReference>
<proteinExistence type="predicted"/>
<dbReference type="EMBL" id="BSYA01000291">
    <property type="protein sequence ID" value="GMG38292.1"/>
    <property type="molecule type" value="Genomic_DNA"/>
</dbReference>
<organism evidence="2 3">
    <name type="scientific">Aspergillus oryzae</name>
    <name type="common">Yellow koji mold</name>
    <dbReference type="NCBI Taxonomy" id="5062"/>
    <lineage>
        <taxon>Eukaryota</taxon>
        <taxon>Fungi</taxon>
        <taxon>Dikarya</taxon>
        <taxon>Ascomycota</taxon>
        <taxon>Pezizomycotina</taxon>
        <taxon>Eurotiomycetes</taxon>
        <taxon>Eurotiomycetidae</taxon>
        <taxon>Eurotiales</taxon>
        <taxon>Aspergillaceae</taxon>
        <taxon>Aspergillus</taxon>
        <taxon>Aspergillus subgen. Circumdati</taxon>
    </lineage>
</organism>
<name>A0AAN4Z1K7_ASPOZ</name>